<organism evidence="3">
    <name type="scientific">Tanacetum cinerariifolium</name>
    <name type="common">Dalmatian daisy</name>
    <name type="synonym">Chrysanthemum cinerariifolium</name>
    <dbReference type="NCBI Taxonomy" id="118510"/>
    <lineage>
        <taxon>Eukaryota</taxon>
        <taxon>Viridiplantae</taxon>
        <taxon>Streptophyta</taxon>
        <taxon>Embryophyta</taxon>
        <taxon>Tracheophyta</taxon>
        <taxon>Spermatophyta</taxon>
        <taxon>Magnoliopsida</taxon>
        <taxon>eudicotyledons</taxon>
        <taxon>Gunneridae</taxon>
        <taxon>Pentapetalae</taxon>
        <taxon>asterids</taxon>
        <taxon>campanulids</taxon>
        <taxon>Asterales</taxon>
        <taxon>Asteraceae</taxon>
        <taxon>Asteroideae</taxon>
        <taxon>Anthemideae</taxon>
        <taxon>Anthemidinae</taxon>
        <taxon>Tanacetum</taxon>
    </lineage>
</organism>
<evidence type="ECO:0000259" key="2">
    <source>
        <dbReference type="PROSITE" id="PS50994"/>
    </source>
</evidence>
<feature type="domain" description="Integrase catalytic" evidence="2">
    <location>
        <begin position="1"/>
        <end position="77"/>
    </location>
</feature>
<dbReference type="PROSITE" id="PS50994">
    <property type="entry name" value="INTEGRASE"/>
    <property type="match status" value="1"/>
</dbReference>
<gene>
    <name evidence="3" type="ORF">Tci_032025</name>
</gene>
<dbReference type="GO" id="GO:0015074">
    <property type="term" value="P:DNA integration"/>
    <property type="evidence" value="ECO:0007669"/>
    <property type="project" value="InterPro"/>
</dbReference>
<feature type="compositionally biased region" description="Pro residues" evidence="1">
    <location>
        <begin position="604"/>
        <end position="621"/>
    </location>
</feature>
<dbReference type="InterPro" id="IPR043502">
    <property type="entry name" value="DNA/RNA_pol_sf"/>
</dbReference>
<dbReference type="PANTHER" id="PTHR11439">
    <property type="entry name" value="GAG-POL-RELATED RETROTRANSPOSON"/>
    <property type="match status" value="1"/>
</dbReference>
<dbReference type="Gene3D" id="3.30.420.10">
    <property type="entry name" value="Ribonuclease H-like superfamily/Ribonuclease H"/>
    <property type="match status" value="1"/>
</dbReference>
<dbReference type="Pfam" id="PF07727">
    <property type="entry name" value="RVT_2"/>
    <property type="match status" value="1"/>
</dbReference>
<reference evidence="3" key="1">
    <citation type="journal article" date="2019" name="Sci. Rep.">
        <title>Draft genome of Tanacetum cinerariifolium, the natural source of mosquito coil.</title>
        <authorList>
            <person name="Yamashiro T."/>
            <person name="Shiraishi A."/>
            <person name="Satake H."/>
            <person name="Nakayama K."/>
        </authorList>
    </citation>
    <scope>NUCLEOTIDE SEQUENCE</scope>
</reference>
<feature type="region of interest" description="Disordered" evidence="1">
    <location>
        <begin position="599"/>
        <end position="626"/>
    </location>
</feature>
<feature type="region of interest" description="Disordered" evidence="1">
    <location>
        <begin position="225"/>
        <end position="258"/>
    </location>
</feature>
<feature type="compositionally biased region" description="Low complexity" evidence="1">
    <location>
        <begin position="245"/>
        <end position="255"/>
    </location>
</feature>
<dbReference type="EMBL" id="BKCJ010004272">
    <property type="protein sequence ID" value="GEU60047.1"/>
    <property type="molecule type" value="Genomic_DNA"/>
</dbReference>
<evidence type="ECO:0000256" key="1">
    <source>
        <dbReference type="SAM" id="MobiDB-lite"/>
    </source>
</evidence>
<evidence type="ECO:0000313" key="3">
    <source>
        <dbReference type="EMBL" id="GEU60047.1"/>
    </source>
</evidence>
<dbReference type="CDD" id="cd09272">
    <property type="entry name" value="RNase_HI_RT_Ty1"/>
    <property type="match status" value="1"/>
</dbReference>
<dbReference type="AlphaFoldDB" id="A0A6L2LGG4"/>
<dbReference type="InterPro" id="IPR012337">
    <property type="entry name" value="RNaseH-like_sf"/>
</dbReference>
<accession>A0A6L2LGG4</accession>
<dbReference type="SUPFAM" id="SSF56672">
    <property type="entry name" value="DNA/RNA polymerases"/>
    <property type="match status" value="1"/>
</dbReference>
<dbReference type="InterPro" id="IPR036397">
    <property type="entry name" value="RNaseH_sf"/>
</dbReference>
<sequence>MKRINREFSVTRTPQQNGITERKNMTLIEAARTMLADSLLPIPFWAEAVNTACYVQNRVLVTKPHNKTPYELLLGRTPSIGFMRPFGCPVTILNTLDPLGSRPTWLFDIDTLTKSMNYQLVLAGNQPYSSAGIQEHFDAAKAGEGNVQQYVLFPFWSTSSKDPQNTDADTIFEVKEPESAAHVFPSSCETTKKHDDKTNSKAKGKSLVELLTGVRNLSEEFEDFSSDSTNGVNAASTPVPAVQPNSTNSTNTFSTADMPALEDITYSDDEEDVGAEADFSNLETNITEEGIDYEEFFAPVARIEAIMLFLAYASFIVYQMDVKSAFLYGTIKEEAYVCQPPGFEDPDYPNKVYKVVESLYGLHQAPRAWYETLANYLLENDFQRGKIDHTLFIKKQKDGKSSSTHIDTEKPLLKDPDGEDVDAHTYRSMIGSLMYLTSSRPDIMYLKGKPHLGLWYPKDSSFNLVAYSDSDYAGASLDRKSTTGGCQFLGYRLISWQCIKQKIIATSSTEAEYVAAASCCAQVLWIQNQLLDYGVGKGFSRVDTLLFEGMLVPQQVHDDVADDVADVVADADAEPTPLSPTSATTPPPQQELISLPSQVLATPSPSPHQSPIVPPSSPPHQQPSQTTKISMNFLTHSKAKGQEIGKKEEVKSFWVKEIEKGEARRISSTSLSFGLGTCSKSLKYADDEAEPAELKKVIKVVTTAKLIIEVETAAATTITASLMPKASDAKRRKGVVIRYLEEIATPSVIVHSEPKSKDEGKGILVEEPKPLKKQAHIKQDEVYAREGAQDTSTDYPNDEDDVYTEATPLALKVPVVDYQIHTEHNKPYYKIIRADGTYQLFLSFISLLRNFDREDLKMLWKIVQERFASSEPKNFSDDFLLNTLKTMFEKPNVEAHIWKNQRGSYELAKVKSWKLLESCRVYIITFTTTQMILLVERRYHLIRFTLNQMINNVRLEESEVSLELLRFVRR</sequence>
<dbReference type="InterPro" id="IPR001584">
    <property type="entry name" value="Integrase_cat-core"/>
</dbReference>
<dbReference type="SUPFAM" id="SSF53098">
    <property type="entry name" value="Ribonuclease H-like"/>
    <property type="match status" value="1"/>
</dbReference>
<dbReference type="InterPro" id="IPR013103">
    <property type="entry name" value="RVT_2"/>
</dbReference>
<proteinExistence type="predicted"/>
<dbReference type="PANTHER" id="PTHR11439:SF495">
    <property type="entry name" value="REVERSE TRANSCRIPTASE, RNA-DEPENDENT DNA POLYMERASE-RELATED"/>
    <property type="match status" value="1"/>
</dbReference>
<dbReference type="GO" id="GO:0003676">
    <property type="term" value="F:nucleic acid binding"/>
    <property type="evidence" value="ECO:0007669"/>
    <property type="project" value="InterPro"/>
</dbReference>
<name>A0A6L2LGG4_TANCI</name>
<protein>
    <recommendedName>
        <fullName evidence="2">Integrase catalytic domain-containing protein</fullName>
    </recommendedName>
</protein>
<comment type="caution">
    <text evidence="3">The sequence shown here is derived from an EMBL/GenBank/DDBJ whole genome shotgun (WGS) entry which is preliminary data.</text>
</comment>